<gene>
    <name evidence="1" type="ORF">FOMPIDRAFT_84498</name>
</gene>
<sequence>MPSASTGLFVGTTGLGPGARSPYLIKMDDVPATDQLDVRGIDSRGYSGLRECLG</sequence>
<reference evidence="1 2" key="1">
    <citation type="journal article" date="2012" name="Science">
        <title>The Paleozoic origin of enzymatic lignin decomposition reconstructed from 31 fungal genomes.</title>
        <authorList>
            <person name="Floudas D."/>
            <person name="Binder M."/>
            <person name="Riley R."/>
            <person name="Barry K."/>
            <person name="Blanchette R.A."/>
            <person name="Henrissat B."/>
            <person name="Martinez A.T."/>
            <person name="Otillar R."/>
            <person name="Spatafora J.W."/>
            <person name="Yadav J.S."/>
            <person name="Aerts A."/>
            <person name="Benoit I."/>
            <person name="Boyd A."/>
            <person name="Carlson A."/>
            <person name="Copeland A."/>
            <person name="Coutinho P.M."/>
            <person name="de Vries R.P."/>
            <person name="Ferreira P."/>
            <person name="Findley K."/>
            <person name="Foster B."/>
            <person name="Gaskell J."/>
            <person name="Glotzer D."/>
            <person name="Gorecki P."/>
            <person name="Heitman J."/>
            <person name="Hesse C."/>
            <person name="Hori C."/>
            <person name="Igarashi K."/>
            <person name="Jurgens J.A."/>
            <person name="Kallen N."/>
            <person name="Kersten P."/>
            <person name="Kohler A."/>
            <person name="Kuees U."/>
            <person name="Kumar T.K.A."/>
            <person name="Kuo A."/>
            <person name="LaButti K."/>
            <person name="Larrondo L.F."/>
            <person name="Lindquist E."/>
            <person name="Ling A."/>
            <person name="Lombard V."/>
            <person name="Lucas S."/>
            <person name="Lundell T."/>
            <person name="Martin R."/>
            <person name="McLaughlin D.J."/>
            <person name="Morgenstern I."/>
            <person name="Morin E."/>
            <person name="Murat C."/>
            <person name="Nagy L.G."/>
            <person name="Nolan M."/>
            <person name="Ohm R.A."/>
            <person name="Patyshakuliyeva A."/>
            <person name="Rokas A."/>
            <person name="Ruiz-Duenas F.J."/>
            <person name="Sabat G."/>
            <person name="Salamov A."/>
            <person name="Samejima M."/>
            <person name="Schmutz J."/>
            <person name="Slot J.C."/>
            <person name="St John F."/>
            <person name="Stenlid J."/>
            <person name="Sun H."/>
            <person name="Sun S."/>
            <person name="Syed K."/>
            <person name="Tsang A."/>
            <person name="Wiebenga A."/>
            <person name="Young D."/>
            <person name="Pisabarro A."/>
            <person name="Eastwood D.C."/>
            <person name="Martin F."/>
            <person name="Cullen D."/>
            <person name="Grigoriev I.V."/>
            <person name="Hibbett D.S."/>
        </authorList>
    </citation>
    <scope>NUCLEOTIDE SEQUENCE</scope>
    <source>
        <strain evidence="2">FP-58527</strain>
    </source>
</reference>
<protein>
    <submittedName>
        <fullName evidence="1">Uncharacterized protein</fullName>
    </submittedName>
</protein>
<accession>S8G254</accession>
<name>S8G254_FOMSC</name>
<dbReference type="HOGENOM" id="CLU_3050327_0_0_1"/>
<dbReference type="EMBL" id="KE504127">
    <property type="protein sequence ID" value="EPT04405.1"/>
    <property type="molecule type" value="Genomic_DNA"/>
</dbReference>
<evidence type="ECO:0000313" key="2">
    <source>
        <dbReference type="Proteomes" id="UP000015241"/>
    </source>
</evidence>
<proteinExistence type="predicted"/>
<dbReference type="Proteomes" id="UP000015241">
    <property type="component" value="Unassembled WGS sequence"/>
</dbReference>
<dbReference type="AlphaFoldDB" id="S8G254"/>
<dbReference type="InParanoid" id="S8G254"/>
<organism evidence="1 2">
    <name type="scientific">Fomitopsis schrenkii</name>
    <name type="common">Brown rot fungus</name>
    <dbReference type="NCBI Taxonomy" id="2126942"/>
    <lineage>
        <taxon>Eukaryota</taxon>
        <taxon>Fungi</taxon>
        <taxon>Dikarya</taxon>
        <taxon>Basidiomycota</taxon>
        <taxon>Agaricomycotina</taxon>
        <taxon>Agaricomycetes</taxon>
        <taxon>Polyporales</taxon>
        <taxon>Fomitopsis</taxon>
    </lineage>
</organism>
<evidence type="ECO:0000313" key="1">
    <source>
        <dbReference type="EMBL" id="EPT04405.1"/>
    </source>
</evidence>
<keyword evidence="2" id="KW-1185">Reference proteome</keyword>